<dbReference type="SUPFAM" id="SSF52540">
    <property type="entry name" value="P-loop containing nucleoside triphosphate hydrolases"/>
    <property type="match status" value="1"/>
</dbReference>
<protein>
    <submittedName>
        <fullName evidence="2">Uncharacterized protein</fullName>
    </submittedName>
</protein>
<dbReference type="Gene3D" id="3.40.50.300">
    <property type="entry name" value="P-loop containing nucleotide triphosphate hydrolases"/>
    <property type="match status" value="1"/>
</dbReference>
<evidence type="ECO:0000256" key="1">
    <source>
        <dbReference type="SAM" id="Phobius"/>
    </source>
</evidence>
<feature type="transmembrane region" description="Helical" evidence="1">
    <location>
        <begin position="23"/>
        <end position="42"/>
    </location>
</feature>
<name>A0A2S9GYG8_9BURK</name>
<evidence type="ECO:0000313" key="3">
    <source>
        <dbReference type="Proteomes" id="UP000237839"/>
    </source>
</evidence>
<dbReference type="AlphaFoldDB" id="A0A2S9GYG8"/>
<evidence type="ECO:0000313" key="2">
    <source>
        <dbReference type="EMBL" id="PRC92740.1"/>
    </source>
</evidence>
<keyword evidence="1" id="KW-0812">Transmembrane</keyword>
<dbReference type="Proteomes" id="UP000237839">
    <property type="component" value="Unassembled WGS sequence"/>
</dbReference>
<accession>A0A2S9GYG8</accession>
<feature type="transmembrane region" description="Helical" evidence="1">
    <location>
        <begin position="49"/>
        <end position="71"/>
    </location>
</feature>
<comment type="caution">
    <text evidence="2">The sequence shown here is derived from an EMBL/GenBank/DDBJ whole genome shotgun (WGS) entry which is preliminary data.</text>
</comment>
<dbReference type="EMBL" id="PUGF01000011">
    <property type="protein sequence ID" value="PRC92740.1"/>
    <property type="molecule type" value="Genomic_DNA"/>
</dbReference>
<sequence>MFETLQSDLTRIALDRYIQHFEVLQYLGILSFSLVLMFYTKIGSISFKALFFILFLSVLDPIYWGILNALLEQSGRRQMPYGVLFGWGGFWVLGIALLILFSRYVIPMLSIGLSRISRSSSMERNKRTDVRNIQEFLPKSIDFDPARYINLKKGIFLGLNENRKPHFLNIPMETNAPHLQVIGTTGAYKGVALGLMGAQFLERGEAVFFFDPKNDEWAPHVLSSAAKRCGKQFYFINLNAPNGA</sequence>
<keyword evidence="3" id="KW-1185">Reference proteome</keyword>
<keyword evidence="1" id="KW-1133">Transmembrane helix</keyword>
<dbReference type="InterPro" id="IPR027417">
    <property type="entry name" value="P-loop_NTPase"/>
</dbReference>
<keyword evidence="1" id="KW-0472">Membrane</keyword>
<organism evidence="2 3">
    <name type="scientific">Solimicrobium silvestre</name>
    <dbReference type="NCBI Taxonomy" id="2099400"/>
    <lineage>
        <taxon>Bacteria</taxon>
        <taxon>Pseudomonadati</taxon>
        <taxon>Pseudomonadota</taxon>
        <taxon>Betaproteobacteria</taxon>
        <taxon>Burkholderiales</taxon>
        <taxon>Oxalobacteraceae</taxon>
        <taxon>Solimicrobium</taxon>
    </lineage>
</organism>
<proteinExistence type="predicted"/>
<feature type="transmembrane region" description="Helical" evidence="1">
    <location>
        <begin position="83"/>
        <end position="106"/>
    </location>
</feature>
<gene>
    <name evidence="2" type="ORF">S2091_2470</name>
</gene>
<reference evidence="2 3" key="1">
    <citation type="submission" date="2018-02" db="EMBL/GenBank/DDBJ databases">
        <title>Solimicrobium silvestre gen. nov., sp. nov., isolated from alpine forest soil.</title>
        <authorList>
            <person name="Margesin R."/>
            <person name="Albuquerque L."/>
            <person name="Zhang D.-C."/>
            <person name="Froufe H.J.C."/>
            <person name="Severino R."/>
            <person name="Roxo I."/>
            <person name="Egas C."/>
            <person name="Da Costa M.S."/>
        </authorList>
    </citation>
    <scope>NUCLEOTIDE SEQUENCE [LARGE SCALE GENOMIC DNA]</scope>
    <source>
        <strain evidence="2 3">S20-91</strain>
    </source>
</reference>